<feature type="region of interest" description="Disordered" evidence="5">
    <location>
        <begin position="159"/>
        <end position="178"/>
    </location>
</feature>
<evidence type="ECO:0000256" key="3">
    <source>
        <dbReference type="ARBA" id="ARBA00022989"/>
    </source>
</evidence>
<evidence type="ECO:0000256" key="5">
    <source>
        <dbReference type="SAM" id="MobiDB-lite"/>
    </source>
</evidence>
<dbReference type="Proteomes" id="UP001208570">
    <property type="component" value="Unassembled WGS sequence"/>
</dbReference>
<keyword evidence="3 6" id="KW-1133">Transmembrane helix</keyword>
<protein>
    <submittedName>
        <fullName evidence="7">Uncharacterized protein</fullName>
    </submittedName>
</protein>
<evidence type="ECO:0000256" key="2">
    <source>
        <dbReference type="ARBA" id="ARBA00022692"/>
    </source>
</evidence>
<keyword evidence="2 6" id="KW-0812">Transmembrane</keyword>
<keyword evidence="8" id="KW-1185">Reference proteome</keyword>
<dbReference type="Gene3D" id="1.20.140.150">
    <property type="match status" value="1"/>
</dbReference>
<comment type="subcellular location">
    <subcellularLocation>
        <location evidence="1">Membrane</location>
        <topology evidence="1">Multi-pass membrane protein</topology>
    </subcellularLocation>
</comment>
<name>A0AAD9JP73_9ANNE</name>
<evidence type="ECO:0000313" key="7">
    <source>
        <dbReference type="EMBL" id="KAK2156366.1"/>
    </source>
</evidence>
<dbReference type="Pfam" id="PF10242">
    <property type="entry name" value="L_HMGIC_fpl"/>
    <property type="match status" value="1"/>
</dbReference>
<comment type="caution">
    <text evidence="7">The sequence shown here is derived from an EMBL/GenBank/DDBJ whole genome shotgun (WGS) entry which is preliminary data.</text>
</comment>
<feature type="transmembrane region" description="Helical" evidence="6">
    <location>
        <begin position="84"/>
        <end position="112"/>
    </location>
</feature>
<organism evidence="7 8">
    <name type="scientific">Paralvinella palmiformis</name>
    <dbReference type="NCBI Taxonomy" id="53620"/>
    <lineage>
        <taxon>Eukaryota</taxon>
        <taxon>Metazoa</taxon>
        <taxon>Spiralia</taxon>
        <taxon>Lophotrochozoa</taxon>
        <taxon>Annelida</taxon>
        <taxon>Polychaeta</taxon>
        <taxon>Sedentaria</taxon>
        <taxon>Canalipalpata</taxon>
        <taxon>Terebellida</taxon>
        <taxon>Terebelliformia</taxon>
        <taxon>Alvinellidae</taxon>
        <taxon>Paralvinella</taxon>
    </lineage>
</organism>
<dbReference type="AlphaFoldDB" id="A0AAD9JP73"/>
<dbReference type="EMBL" id="JAODUP010000215">
    <property type="protein sequence ID" value="KAK2156366.1"/>
    <property type="molecule type" value="Genomic_DNA"/>
</dbReference>
<dbReference type="PANTHER" id="PTHR12489:SF16">
    <property type="entry name" value="LHFPL TETRASPAN SUBFAMILY MEMBER 6 PROTEIN-RELATED"/>
    <property type="match status" value="1"/>
</dbReference>
<proteinExistence type="predicted"/>
<evidence type="ECO:0000313" key="8">
    <source>
        <dbReference type="Proteomes" id="UP001208570"/>
    </source>
</evidence>
<feature type="compositionally biased region" description="Basic and acidic residues" evidence="5">
    <location>
        <begin position="163"/>
        <end position="172"/>
    </location>
</feature>
<dbReference type="InterPro" id="IPR019372">
    <property type="entry name" value="LHFPL"/>
</dbReference>
<gene>
    <name evidence="7" type="ORF">LSH36_215g03000</name>
</gene>
<accession>A0AAD9JP73</accession>
<evidence type="ECO:0000256" key="6">
    <source>
        <dbReference type="SAM" id="Phobius"/>
    </source>
</evidence>
<reference evidence="7" key="1">
    <citation type="journal article" date="2023" name="Mol. Biol. Evol.">
        <title>Third-Generation Sequencing Reveals the Adaptive Role of the Epigenome in Three Deep-Sea Polychaetes.</title>
        <authorList>
            <person name="Perez M."/>
            <person name="Aroh O."/>
            <person name="Sun Y."/>
            <person name="Lan Y."/>
            <person name="Juniper S.K."/>
            <person name="Young C.R."/>
            <person name="Angers B."/>
            <person name="Qian P.Y."/>
        </authorList>
    </citation>
    <scope>NUCLEOTIDE SEQUENCE</scope>
    <source>
        <strain evidence="7">P08H-3</strain>
    </source>
</reference>
<sequence>MGVGLSCAGVFWAILSFLSLGAACVGFYLPYWLEGEIHLNGESIPTFIGVFRRCHYLRLSAHGDIEVVRECGRYETFFDIPSQWWQISTVTISAGCILLLFVSVAGIFSCCVQGVLSHTSAKVAGVLQFIAAKWEELVNDSPSDPVQLVARPGLGIANPEELSDARTKRFDPEEIPNE</sequence>
<feature type="transmembrane region" description="Helical" evidence="6">
    <location>
        <begin position="7"/>
        <end position="29"/>
    </location>
</feature>
<dbReference type="PANTHER" id="PTHR12489">
    <property type="entry name" value="LIPOMA HMGIC FUSION PARTNER-LIKE PROTEIN"/>
    <property type="match status" value="1"/>
</dbReference>
<keyword evidence="4 6" id="KW-0472">Membrane</keyword>
<dbReference type="GO" id="GO:0016020">
    <property type="term" value="C:membrane"/>
    <property type="evidence" value="ECO:0007669"/>
    <property type="project" value="UniProtKB-SubCell"/>
</dbReference>
<evidence type="ECO:0000256" key="4">
    <source>
        <dbReference type="ARBA" id="ARBA00023136"/>
    </source>
</evidence>
<evidence type="ECO:0000256" key="1">
    <source>
        <dbReference type="ARBA" id="ARBA00004141"/>
    </source>
</evidence>